<dbReference type="Proteomes" id="UP000215914">
    <property type="component" value="Chromosome 17"/>
</dbReference>
<gene>
    <name evidence="1" type="ORF">HannXRQ_Chr17g0543101</name>
</gene>
<evidence type="ECO:0000313" key="1">
    <source>
        <dbReference type="EMBL" id="OTF85732.1"/>
    </source>
</evidence>
<sequence length="132" mass="15211">MCRNISIYTIRDILPFPHHSRAHVEYAEATHMNPFRCVRCSEPVLFFGLNRISGTDKAHCLPFLQASNPSCPVHNHKGCMNNFFRKTKERHLRARTSAALTPEPSRVTSVQQAHFERIRDCNIADTHKELQT</sequence>
<reference evidence="2" key="1">
    <citation type="journal article" date="2017" name="Nature">
        <title>The sunflower genome provides insights into oil metabolism, flowering and Asterid evolution.</title>
        <authorList>
            <person name="Badouin H."/>
            <person name="Gouzy J."/>
            <person name="Grassa C.J."/>
            <person name="Murat F."/>
            <person name="Staton S.E."/>
            <person name="Cottret L."/>
            <person name="Lelandais-Briere C."/>
            <person name="Owens G.L."/>
            <person name="Carrere S."/>
            <person name="Mayjonade B."/>
            <person name="Legrand L."/>
            <person name="Gill N."/>
            <person name="Kane N.C."/>
            <person name="Bowers J.E."/>
            <person name="Hubner S."/>
            <person name="Bellec A."/>
            <person name="Berard A."/>
            <person name="Berges H."/>
            <person name="Blanchet N."/>
            <person name="Boniface M.C."/>
            <person name="Brunel D."/>
            <person name="Catrice O."/>
            <person name="Chaidir N."/>
            <person name="Claudel C."/>
            <person name="Donnadieu C."/>
            <person name="Faraut T."/>
            <person name="Fievet G."/>
            <person name="Helmstetter N."/>
            <person name="King M."/>
            <person name="Knapp S.J."/>
            <person name="Lai Z."/>
            <person name="Le Paslier M.C."/>
            <person name="Lippi Y."/>
            <person name="Lorenzon L."/>
            <person name="Mandel J.R."/>
            <person name="Marage G."/>
            <person name="Marchand G."/>
            <person name="Marquand E."/>
            <person name="Bret-Mestries E."/>
            <person name="Morien E."/>
            <person name="Nambeesan S."/>
            <person name="Nguyen T."/>
            <person name="Pegot-Espagnet P."/>
            <person name="Pouilly N."/>
            <person name="Raftis F."/>
            <person name="Sallet E."/>
            <person name="Schiex T."/>
            <person name="Thomas J."/>
            <person name="Vandecasteele C."/>
            <person name="Vares D."/>
            <person name="Vear F."/>
            <person name="Vautrin S."/>
            <person name="Crespi M."/>
            <person name="Mangin B."/>
            <person name="Burke J.M."/>
            <person name="Salse J."/>
            <person name="Munos S."/>
            <person name="Vincourt P."/>
            <person name="Rieseberg L.H."/>
            <person name="Langlade N.B."/>
        </authorList>
    </citation>
    <scope>NUCLEOTIDE SEQUENCE [LARGE SCALE GENOMIC DNA]</scope>
    <source>
        <strain evidence="2">cv. SF193</strain>
    </source>
</reference>
<proteinExistence type="predicted"/>
<keyword evidence="2" id="KW-1185">Reference proteome</keyword>
<dbReference type="AlphaFoldDB" id="A0A251RN35"/>
<dbReference type="InParanoid" id="A0A251RN35"/>
<dbReference type="EMBL" id="CM007906">
    <property type="protein sequence ID" value="OTF85732.1"/>
    <property type="molecule type" value="Genomic_DNA"/>
</dbReference>
<protein>
    <submittedName>
        <fullName evidence="1">Uncharacterized protein</fullName>
    </submittedName>
</protein>
<evidence type="ECO:0000313" key="2">
    <source>
        <dbReference type="Proteomes" id="UP000215914"/>
    </source>
</evidence>
<organism evidence="1 2">
    <name type="scientific">Helianthus annuus</name>
    <name type="common">Common sunflower</name>
    <dbReference type="NCBI Taxonomy" id="4232"/>
    <lineage>
        <taxon>Eukaryota</taxon>
        <taxon>Viridiplantae</taxon>
        <taxon>Streptophyta</taxon>
        <taxon>Embryophyta</taxon>
        <taxon>Tracheophyta</taxon>
        <taxon>Spermatophyta</taxon>
        <taxon>Magnoliopsida</taxon>
        <taxon>eudicotyledons</taxon>
        <taxon>Gunneridae</taxon>
        <taxon>Pentapetalae</taxon>
        <taxon>asterids</taxon>
        <taxon>campanulids</taxon>
        <taxon>Asterales</taxon>
        <taxon>Asteraceae</taxon>
        <taxon>Asteroideae</taxon>
        <taxon>Heliantheae alliance</taxon>
        <taxon>Heliantheae</taxon>
        <taxon>Helianthus</taxon>
    </lineage>
</organism>
<name>A0A251RN35_HELAN</name>
<accession>A0A251RN35</accession>